<dbReference type="EMBL" id="CP046056">
    <property type="protein sequence ID" value="QQD24440.1"/>
    <property type="molecule type" value="Genomic_DNA"/>
</dbReference>
<feature type="chain" id="PRO_5040912791" evidence="1">
    <location>
        <begin position="20"/>
        <end position="94"/>
    </location>
</feature>
<dbReference type="Proteomes" id="UP000596074">
    <property type="component" value="Chromosome"/>
</dbReference>
<evidence type="ECO:0000256" key="1">
    <source>
        <dbReference type="SAM" id="SignalP"/>
    </source>
</evidence>
<protein>
    <submittedName>
        <fullName evidence="2">Uncharacterized protein</fullName>
    </submittedName>
</protein>
<accession>A0A9X7UWY3</accession>
<name>A0A9X7UWY3_9GAMM</name>
<dbReference type="AlphaFoldDB" id="A0A9X7UWY3"/>
<keyword evidence="3" id="KW-1185">Reference proteome</keyword>
<gene>
    <name evidence="2" type="ORF">GJQ55_08095</name>
</gene>
<evidence type="ECO:0000313" key="3">
    <source>
        <dbReference type="Proteomes" id="UP000596074"/>
    </source>
</evidence>
<keyword evidence="1" id="KW-0732">Signal</keyword>
<feature type="signal peptide" evidence="1">
    <location>
        <begin position="1"/>
        <end position="19"/>
    </location>
</feature>
<evidence type="ECO:0000313" key="2">
    <source>
        <dbReference type="EMBL" id="QQD24440.1"/>
    </source>
</evidence>
<dbReference type="RefSeq" id="WP_228344486.1">
    <property type="nucleotide sequence ID" value="NZ_CP046056.1"/>
</dbReference>
<sequence>MCRYLFPVLLLVLSLPATAECRDRDAIAAGEEKARSYFQKAEVFHPGRVLKVHHPSRHKEVAAYVQTGDKRYSIFTLVDENCRARFIKRTRQGD</sequence>
<proteinExistence type="predicted"/>
<reference evidence="2 3" key="1">
    <citation type="submission" date="2019-11" db="EMBL/GenBank/DDBJ databases">
        <title>Venatorbacter sp. nov. a predator of Campylobacter and other Gram-negative bacteria.</title>
        <authorList>
            <person name="Saeedi A."/>
            <person name="Cummings N.J."/>
            <person name="Connerton I.F."/>
            <person name="Connerton P.L."/>
        </authorList>
    </citation>
    <scope>NUCLEOTIDE SEQUENCE [LARGE SCALE GENOMIC DNA]</scope>
    <source>
        <strain evidence="2">XL5</strain>
    </source>
</reference>
<organism evidence="2 3">
    <name type="scientific">Venatoribacter cucullus</name>
    <dbReference type="NCBI Taxonomy" id="2661630"/>
    <lineage>
        <taxon>Bacteria</taxon>
        <taxon>Pseudomonadati</taxon>
        <taxon>Pseudomonadota</taxon>
        <taxon>Gammaproteobacteria</taxon>
        <taxon>Oceanospirillales</taxon>
        <taxon>Oceanospirillaceae</taxon>
        <taxon>Venatoribacter</taxon>
    </lineage>
</organism>
<dbReference type="KEGG" id="vcw:GJQ55_08095"/>